<dbReference type="EMBL" id="FUEG01000025">
    <property type="protein sequence ID" value="SJL14759.1"/>
    <property type="molecule type" value="Genomic_DNA"/>
</dbReference>
<proteinExistence type="predicted"/>
<accession>A0A284S191</accession>
<evidence type="ECO:0000313" key="3">
    <source>
        <dbReference type="Proteomes" id="UP000219338"/>
    </source>
</evidence>
<feature type="region of interest" description="Disordered" evidence="1">
    <location>
        <begin position="138"/>
        <end position="170"/>
    </location>
</feature>
<evidence type="ECO:0000256" key="1">
    <source>
        <dbReference type="SAM" id="MobiDB-lite"/>
    </source>
</evidence>
<feature type="region of interest" description="Disordered" evidence="1">
    <location>
        <begin position="375"/>
        <end position="421"/>
    </location>
</feature>
<protein>
    <submittedName>
        <fullName evidence="2">Uncharacterized protein</fullName>
    </submittedName>
</protein>
<feature type="region of interest" description="Disordered" evidence="1">
    <location>
        <begin position="307"/>
        <end position="359"/>
    </location>
</feature>
<name>A0A284S191_ARMOS</name>
<sequence length="467" mass="51942">MAPRTEHEILSTSKGVPFIAGQDELLIWAFRKPDTTEEHINAINRAIAAYVKARVQLESDRSMAQWNLVNQAQLSITKACDFVEDPRVAQGRALWEMPSEPLIPAGSLELGGVEKAAMRSLNGEKGKKKNPVTSSINAAALSTRSHTSGRKDMEHLKSKAPEPSNLCADANIPETEKDRDIEKDLWNEFESRFPIPDEPGLALLTDLRDIIVEMEEENQSKAMTALGHELWCQLVFLNVHRGQSRTLNKTKVCKINISDWDLIPVEADEPCKTCGTKIACQWTNDLDRNKCRECHLQAKRCVGSSKKVVDESRKRKRASKSLLPTRRRRKLDSHESLVDDEYDDDESPHDFAPVLKVPATRPDVGNVGAVIRKADHFRSSSASDSPDKSSRLTVAPPGPSSVTAKAAATEPESSELGNSPSGAMVSTFIMELVRKECNKERSVLQALLREEVTAHSKRMKAIFDTFQ</sequence>
<feature type="compositionally biased region" description="Basic and acidic residues" evidence="1">
    <location>
        <begin position="149"/>
        <end position="160"/>
    </location>
</feature>
<feature type="compositionally biased region" description="Basic residues" evidence="1">
    <location>
        <begin position="314"/>
        <end position="331"/>
    </location>
</feature>
<reference evidence="3" key="1">
    <citation type="journal article" date="2017" name="Nat. Ecol. Evol.">
        <title>Genome expansion and lineage-specific genetic innovations in the forest pathogenic fungi Armillaria.</title>
        <authorList>
            <person name="Sipos G."/>
            <person name="Prasanna A.N."/>
            <person name="Walter M.C."/>
            <person name="O'Connor E."/>
            <person name="Balint B."/>
            <person name="Krizsan K."/>
            <person name="Kiss B."/>
            <person name="Hess J."/>
            <person name="Varga T."/>
            <person name="Slot J."/>
            <person name="Riley R."/>
            <person name="Boka B."/>
            <person name="Rigling D."/>
            <person name="Barry K."/>
            <person name="Lee J."/>
            <person name="Mihaltcheva S."/>
            <person name="LaButti K."/>
            <person name="Lipzen A."/>
            <person name="Waldron R."/>
            <person name="Moloney N.M."/>
            <person name="Sperisen C."/>
            <person name="Kredics L."/>
            <person name="Vagvoelgyi C."/>
            <person name="Patrignani A."/>
            <person name="Fitzpatrick D."/>
            <person name="Nagy I."/>
            <person name="Doyle S."/>
            <person name="Anderson J.B."/>
            <person name="Grigoriev I.V."/>
            <person name="Gueldener U."/>
            <person name="Muensterkoetter M."/>
            <person name="Nagy L.G."/>
        </authorList>
    </citation>
    <scope>NUCLEOTIDE SEQUENCE [LARGE SCALE GENOMIC DNA]</scope>
    <source>
        <strain evidence="3">C18/9</strain>
    </source>
</reference>
<keyword evidence="3" id="KW-1185">Reference proteome</keyword>
<organism evidence="2 3">
    <name type="scientific">Armillaria ostoyae</name>
    <name type="common">Armillaria root rot fungus</name>
    <dbReference type="NCBI Taxonomy" id="47428"/>
    <lineage>
        <taxon>Eukaryota</taxon>
        <taxon>Fungi</taxon>
        <taxon>Dikarya</taxon>
        <taxon>Basidiomycota</taxon>
        <taxon>Agaricomycotina</taxon>
        <taxon>Agaricomycetes</taxon>
        <taxon>Agaricomycetidae</taxon>
        <taxon>Agaricales</taxon>
        <taxon>Marasmiineae</taxon>
        <taxon>Physalacriaceae</taxon>
        <taxon>Armillaria</taxon>
    </lineage>
</organism>
<dbReference type="OMA" id="LWEMPSE"/>
<dbReference type="Proteomes" id="UP000219338">
    <property type="component" value="Unassembled WGS sequence"/>
</dbReference>
<evidence type="ECO:0000313" key="2">
    <source>
        <dbReference type="EMBL" id="SJL14759.1"/>
    </source>
</evidence>
<dbReference type="OrthoDB" id="2899748at2759"/>
<dbReference type="AlphaFoldDB" id="A0A284S191"/>
<feature type="compositionally biased region" description="Acidic residues" evidence="1">
    <location>
        <begin position="338"/>
        <end position="347"/>
    </location>
</feature>
<gene>
    <name evidence="2" type="ORF">ARMOST_18227</name>
</gene>